<organism evidence="1 3">
    <name type="scientific">Pseudoalteromonas holothuriae</name>
    <dbReference type="NCBI Taxonomy" id="2963714"/>
    <lineage>
        <taxon>Bacteria</taxon>
        <taxon>Pseudomonadati</taxon>
        <taxon>Pseudomonadota</taxon>
        <taxon>Gammaproteobacteria</taxon>
        <taxon>Alteromonadales</taxon>
        <taxon>Pseudoalteromonadaceae</taxon>
        <taxon>Pseudoalteromonas</taxon>
    </lineage>
</organism>
<gene>
    <name evidence="1" type="ORF">PSECIP111854_00724</name>
    <name evidence="2" type="ORF">PSECIP111951_01537</name>
</gene>
<keyword evidence="3" id="KW-1185">Reference proteome</keyword>
<dbReference type="RefSeq" id="WP_261592704.1">
    <property type="nucleotide sequence ID" value="NZ_CAMAPC010000002.1"/>
</dbReference>
<sequence length="334" mass="38255">MQTTILKIFLLFVAVSLSLVGCDQVSEQISYQIAEQKVRSINLALIPSEREEGLAFLPFTDTYLEKRHEIYNRLSADSLNENQQSELNYLKIQERYPERYLPWPAHVNVLHNALMQQASEQQIKQWMTQVIARLDKAKQSKIYLSRIELSLLKSYLTDVSMGETLQAYLEKYKPRSGIGLYQIPNGKEWYQSKLNFYYTQAVAPNMLLNEVQEQLAKSRNKASSDIKLDIVEPFALSVLKQYCDNLIPGLNWIDKYVNLPGTYADCKPKLTNETKKVLLALMEIDLGINYQGWSYKQASLTLGSRLHIADKQVSALIENTVLYPGSILTFLAAI</sequence>
<evidence type="ECO:0000313" key="3">
    <source>
        <dbReference type="Proteomes" id="UP001152467"/>
    </source>
</evidence>
<dbReference type="EMBL" id="CAMAPC010000002">
    <property type="protein sequence ID" value="CAH9051332.1"/>
    <property type="molecule type" value="Genomic_DNA"/>
</dbReference>
<dbReference type="PROSITE" id="PS51257">
    <property type="entry name" value="PROKAR_LIPOPROTEIN"/>
    <property type="match status" value="1"/>
</dbReference>
<dbReference type="AlphaFoldDB" id="A0A9W4QSM8"/>
<reference evidence="1 4" key="1">
    <citation type="submission" date="2022-07" db="EMBL/GenBank/DDBJ databases">
        <authorList>
            <person name="Criscuolo A."/>
        </authorList>
    </citation>
    <scope>NUCLEOTIDE SEQUENCE</scope>
    <source>
        <strain evidence="4">CIP 111951</strain>
        <strain evidence="1">CIP111854</strain>
        <strain evidence="2">CIP111951</strain>
    </source>
</reference>
<evidence type="ECO:0000313" key="4">
    <source>
        <dbReference type="Proteomes" id="UP001152485"/>
    </source>
</evidence>
<dbReference type="Proteomes" id="UP001152485">
    <property type="component" value="Unassembled WGS sequence"/>
</dbReference>
<proteinExistence type="predicted"/>
<dbReference type="EMBL" id="CAMAPD010000006">
    <property type="protein sequence ID" value="CAH9056823.1"/>
    <property type="molecule type" value="Genomic_DNA"/>
</dbReference>
<comment type="caution">
    <text evidence="1">The sequence shown here is derived from an EMBL/GenBank/DDBJ whole genome shotgun (WGS) entry which is preliminary data.</text>
</comment>
<accession>A0A9W4QSM8</accession>
<evidence type="ECO:0000313" key="1">
    <source>
        <dbReference type="EMBL" id="CAH9051332.1"/>
    </source>
</evidence>
<evidence type="ECO:0000313" key="2">
    <source>
        <dbReference type="EMBL" id="CAH9056823.1"/>
    </source>
</evidence>
<name>A0A9W4QSM8_9GAMM</name>
<protein>
    <submittedName>
        <fullName evidence="1">Uncharacterized protein</fullName>
    </submittedName>
</protein>
<dbReference type="Proteomes" id="UP001152467">
    <property type="component" value="Unassembled WGS sequence"/>
</dbReference>